<evidence type="ECO:0000313" key="3">
    <source>
        <dbReference type="Proteomes" id="UP000094385"/>
    </source>
</evidence>
<feature type="region of interest" description="Disordered" evidence="1">
    <location>
        <begin position="91"/>
        <end position="125"/>
    </location>
</feature>
<feature type="region of interest" description="Disordered" evidence="1">
    <location>
        <begin position="21"/>
        <end position="67"/>
    </location>
</feature>
<sequence length="388" mass="43683">MDHCSEADKRIIEGMASLVPQPSKMHPVLGIDSANNPLTLTSRGSSAENDSYSPVTQDTPLEENESNGFWRGIAQSFAENYAKELTPEDYSAFKPIPVDPNATYDDSLDDVDGSSESSDTEEEQPVLSTLITDAANGIDQLATAKDSHDVVQKYMTAKPTTIPEFARTRGKNLVALDLSPKTFNSESLSSGAETAISQGIGTEVYHEYAYNKEAIAKFEFARALEVDLDNFFTRIENQLVSIDAMDSNEVSEQVKEIHDEMQLKSVQLKDFARLLQQSTLDLKKAAKRLEMTVYHECPSPFQNSYVNNLEKNRLDIYYDAVQIMDEYDHLLAIEHISEGHREKLMAEKKEIWRELRQWAASDSKNIATRTAKAYSFFFRTPRVSLFTT</sequence>
<evidence type="ECO:0000313" key="2">
    <source>
        <dbReference type="EMBL" id="ODQ74868.1"/>
    </source>
</evidence>
<accession>A0A1E3QBC0</accession>
<dbReference type="OrthoDB" id="10426333at2759"/>
<name>A0A1E3QBC0_LIPST</name>
<dbReference type="Proteomes" id="UP000094385">
    <property type="component" value="Unassembled WGS sequence"/>
</dbReference>
<feature type="compositionally biased region" description="Acidic residues" evidence="1">
    <location>
        <begin position="106"/>
        <end position="124"/>
    </location>
</feature>
<reference evidence="2 3" key="1">
    <citation type="journal article" date="2016" name="Proc. Natl. Acad. Sci. U.S.A.">
        <title>Comparative genomics of biotechnologically important yeasts.</title>
        <authorList>
            <person name="Riley R."/>
            <person name="Haridas S."/>
            <person name="Wolfe K.H."/>
            <person name="Lopes M.R."/>
            <person name="Hittinger C.T."/>
            <person name="Goeker M."/>
            <person name="Salamov A.A."/>
            <person name="Wisecaver J.H."/>
            <person name="Long T.M."/>
            <person name="Calvey C.H."/>
            <person name="Aerts A.L."/>
            <person name="Barry K.W."/>
            <person name="Choi C."/>
            <person name="Clum A."/>
            <person name="Coughlan A.Y."/>
            <person name="Deshpande S."/>
            <person name="Douglass A.P."/>
            <person name="Hanson S.J."/>
            <person name="Klenk H.-P."/>
            <person name="LaButti K.M."/>
            <person name="Lapidus A."/>
            <person name="Lindquist E.A."/>
            <person name="Lipzen A.M."/>
            <person name="Meier-Kolthoff J.P."/>
            <person name="Ohm R.A."/>
            <person name="Otillar R.P."/>
            <person name="Pangilinan J.L."/>
            <person name="Peng Y."/>
            <person name="Rokas A."/>
            <person name="Rosa C.A."/>
            <person name="Scheuner C."/>
            <person name="Sibirny A.A."/>
            <person name="Slot J.C."/>
            <person name="Stielow J.B."/>
            <person name="Sun H."/>
            <person name="Kurtzman C.P."/>
            <person name="Blackwell M."/>
            <person name="Grigoriev I.V."/>
            <person name="Jeffries T.W."/>
        </authorList>
    </citation>
    <scope>NUCLEOTIDE SEQUENCE [LARGE SCALE GENOMIC DNA]</scope>
    <source>
        <strain evidence="2 3">NRRL Y-11557</strain>
    </source>
</reference>
<dbReference type="AlphaFoldDB" id="A0A1E3QBC0"/>
<organism evidence="2 3">
    <name type="scientific">Lipomyces starkeyi NRRL Y-11557</name>
    <dbReference type="NCBI Taxonomy" id="675824"/>
    <lineage>
        <taxon>Eukaryota</taxon>
        <taxon>Fungi</taxon>
        <taxon>Dikarya</taxon>
        <taxon>Ascomycota</taxon>
        <taxon>Saccharomycotina</taxon>
        <taxon>Lipomycetes</taxon>
        <taxon>Lipomycetales</taxon>
        <taxon>Lipomycetaceae</taxon>
        <taxon>Lipomyces</taxon>
    </lineage>
</organism>
<proteinExistence type="predicted"/>
<dbReference type="EMBL" id="KV454291">
    <property type="protein sequence ID" value="ODQ74868.1"/>
    <property type="molecule type" value="Genomic_DNA"/>
</dbReference>
<protein>
    <submittedName>
        <fullName evidence="2">Uncharacterized protein</fullName>
    </submittedName>
</protein>
<gene>
    <name evidence="2" type="ORF">LIPSTDRAFT_102922</name>
</gene>
<keyword evidence="3" id="KW-1185">Reference proteome</keyword>
<feature type="compositionally biased region" description="Polar residues" evidence="1">
    <location>
        <begin position="33"/>
        <end position="59"/>
    </location>
</feature>
<evidence type="ECO:0000256" key="1">
    <source>
        <dbReference type="SAM" id="MobiDB-lite"/>
    </source>
</evidence>